<comment type="caution">
    <text evidence="2">The sequence shown here is derived from an EMBL/GenBank/DDBJ whole genome shotgun (WGS) entry which is preliminary data.</text>
</comment>
<dbReference type="GO" id="GO:0016787">
    <property type="term" value="F:hydrolase activity"/>
    <property type="evidence" value="ECO:0007669"/>
    <property type="project" value="UniProtKB-KW"/>
</dbReference>
<dbReference type="RefSeq" id="WP_202750541.1">
    <property type="nucleotide sequence ID" value="NZ_JAESWC010000018.1"/>
</dbReference>
<keyword evidence="3" id="KW-1185">Reference proteome</keyword>
<dbReference type="SUPFAM" id="SSF56601">
    <property type="entry name" value="beta-lactamase/transpeptidase-like"/>
    <property type="match status" value="1"/>
</dbReference>
<evidence type="ECO:0000259" key="1">
    <source>
        <dbReference type="Pfam" id="PF00144"/>
    </source>
</evidence>
<dbReference type="InterPro" id="IPR050789">
    <property type="entry name" value="Diverse_Enzym_Activities"/>
</dbReference>
<dbReference type="InterPro" id="IPR012338">
    <property type="entry name" value="Beta-lactam/transpept-like"/>
</dbReference>
<proteinExistence type="predicted"/>
<dbReference type="PANTHER" id="PTHR43283:SF7">
    <property type="entry name" value="BETA-LACTAMASE-RELATED DOMAIN-CONTAINING PROTEIN"/>
    <property type="match status" value="1"/>
</dbReference>
<gene>
    <name evidence="2" type="ORF">JK636_18970</name>
</gene>
<evidence type="ECO:0000313" key="2">
    <source>
        <dbReference type="EMBL" id="MBL4937792.1"/>
    </source>
</evidence>
<dbReference type="Pfam" id="PF00144">
    <property type="entry name" value="Beta-lactamase"/>
    <property type="match status" value="1"/>
</dbReference>
<evidence type="ECO:0000313" key="3">
    <source>
        <dbReference type="Proteomes" id="UP000632377"/>
    </source>
</evidence>
<reference evidence="2 3" key="1">
    <citation type="submission" date="2021-01" db="EMBL/GenBank/DDBJ databases">
        <title>Genome public.</title>
        <authorList>
            <person name="Liu C."/>
            <person name="Sun Q."/>
        </authorList>
    </citation>
    <scope>NUCLEOTIDE SEQUENCE [LARGE SCALE GENOMIC DNA]</scope>
    <source>
        <strain evidence="2 3">YIM B02515</strain>
    </source>
</reference>
<feature type="domain" description="Beta-lactamase-related" evidence="1">
    <location>
        <begin position="22"/>
        <end position="313"/>
    </location>
</feature>
<keyword evidence="2" id="KW-0378">Hydrolase</keyword>
<organism evidence="2 3">
    <name type="scientific">Clostridium rhizosphaerae</name>
    <dbReference type="NCBI Taxonomy" id="2803861"/>
    <lineage>
        <taxon>Bacteria</taxon>
        <taxon>Bacillati</taxon>
        <taxon>Bacillota</taxon>
        <taxon>Clostridia</taxon>
        <taxon>Eubacteriales</taxon>
        <taxon>Clostridiaceae</taxon>
        <taxon>Clostridium</taxon>
    </lineage>
</organism>
<dbReference type="InterPro" id="IPR001466">
    <property type="entry name" value="Beta-lactam-related"/>
</dbReference>
<dbReference type="EMBL" id="JAESWC010000018">
    <property type="protein sequence ID" value="MBL4937792.1"/>
    <property type="molecule type" value="Genomic_DNA"/>
</dbReference>
<dbReference type="Proteomes" id="UP000632377">
    <property type="component" value="Unassembled WGS sequence"/>
</dbReference>
<accession>A0ABS1TG88</accession>
<protein>
    <submittedName>
        <fullName evidence="2">Serine hydrolase</fullName>
    </submittedName>
</protein>
<name>A0ABS1TG88_9CLOT</name>
<sequence>MKQKELTKKMEVLIREDHKNVGGVVVQKSGNICYEKYFNDFEKDNPFHIFSVTKSIISILIGIAVDKGMIESIDQKVLDFFPEYTIKRGEKVLQNVTIKDILTMTVPYKYKFAPYTKYFSSSDWVKSALDLMGGRGRIGEFRYAPLIGPDVLSGILIKATGKSVLDFATENLFAPLGINVEGNVVFHSKEEQIEWYKDRNMKGWVADPKGVNTAGWGLSLKTRDMAKLGQLYLNHGVWDGKQIVSSVWIEQSTQEHSHWDEKKYGYLWWIIDENENSFAALGDGGNVIYINPKKELVVAISAQFMPRVKDRITLIREYIEKSLDTLI</sequence>
<dbReference type="PANTHER" id="PTHR43283">
    <property type="entry name" value="BETA-LACTAMASE-RELATED"/>
    <property type="match status" value="1"/>
</dbReference>
<dbReference type="Gene3D" id="3.40.710.10">
    <property type="entry name" value="DD-peptidase/beta-lactamase superfamily"/>
    <property type="match status" value="1"/>
</dbReference>